<keyword evidence="2" id="KW-1185">Reference proteome</keyword>
<sequence>MVRLADGLNNQILEAAICQAGRLDTVEQYFDEATLEAAHRAFPYGIGLNELLMIGATENGYDKSPHGKIDAEGFRYAFGQIHAAGGYSTLSVSTILNNTANKFVRRGWDATDLTCMRIAAIRSVPNFKTATSVSLTGNLQFEQLGPGGELKHGTLGEETYSNKADTYAKMLGITRQDIVNDNLGALTDASRLLGRGAALKLNDIFWTEFLDNSSFFASGNSNVSTDTGALGLVGLDQATAVFESQVDPDGNPLMIEPSILLVPTGLKTTALQLMNSERVKGTTDEPEANPWRGRFRVESSPYMANANYTGNSSSAWYLLADPQVMPVIEIAALNGRVEPVVESADADFNTLGIQLRGYSDVGVALQEYRGGVRADGSAAD</sequence>
<evidence type="ECO:0000313" key="1">
    <source>
        <dbReference type="EMBL" id="KAA5540275.1"/>
    </source>
</evidence>
<name>A0A5M6D4Z7_9BACT</name>
<evidence type="ECO:0000313" key="2">
    <source>
        <dbReference type="Proteomes" id="UP000324479"/>
    </source>
</evidence>
<protein>
    <submittedName>
        <fullName evidence="1">Uncharacterized protein</fullName>
    </submittedName>
</protein>
<comment type="caution">
    <text evidence="1">The sequence shown here is derived from an EMBL/GenBank/DDBJ whole genome shotgun (WGS) entry which is preliminary data.</text>
</comment>
<accession>A0A5M6D4Z7</accession>
<dbReference type="RefSeq" id="WP_150078747.1">
    <property type="nucleotide sequence ID" value="NZ_VWOX01000014.1"/>
</dbReference>
<gene>
    <name evidence="1" type="ORF">FYK55_21860</name>
</gene>
<organism evidence="1 2">
    <name type="scientific">Roseiconus nitratireducens</name>
    <dbReference type="NCBI Taxonomy" id="2605748"/>
    <lineage>
        <taxon>Bacteria</taxon>
        <taxon>Pseudomonadati</taxon>
        <taxon>Planctomycetota</taxon>
        <taxon>Planctomycetia</taxon>
        <taxon>Pirellulales</taxon>
        <taxon>Pirellulaceae</taxon>
        <taxon>Roseiconus</taxon>
    </lineage>
</organism>
<proteinExistence type="predicted"/>
<dbReference type="Pfam" id="PF25209">
    <property type="entry name" value="Phage_capsid_4"/>
    <property type="match status" value="1"/>
</dbReference>
<dbReference type="AlphaFoldDB" id="A0A5M6D4Z7"/>
<dbReference type="EMBL" id="VWOX01000014">
    <property type="protein sequence ID" value="KAA5540275.1"/>
    <property type="molecule type" value="Genomic_DNA"/>
</dbReference>
<dbReference type="Proteomes" id="UP000324479">
    <property type="component" value="Unassembled WGS sequence"/>
</dbReference>
<reference evidence="1 2" key="1">
    <citation type="submission" date="2019-08" db="EMBL/GenBank/DDBJ databases">
        <authorList>
            <person name="Dhanesh K."/>
            <person name="Kumar G."/>
            <person name="Sasikala C."/>
            <person name="Venkata Ramana C."/>
        </authorList>
    </citation>
    <scope>NUCLEOTIDE SEQUENCE [LARGE SCALE GENOMIC DNA]</scope>
    <source>
        <strain evidence="1 2">JC645</strain>
    </source>
</reference>